<dbReference type="Pfam" id="PF09532">
    <property type="entry name" value="FDF"/>
    <property type="match status" value="1"/>
</dbReference>
<dbReference type="SMART" id="SM01199">
    <property type="entry name" value="FDF"/>
    <property type="match status" value="1"/>
</dbReference>
<reference evidence="4" key="1">
    <citation type="journal article" date="1997" name="Nucleic Acids Res.">
        <title>tRNAscan-SE: a program for improved detection of transfer RNA genes in genomic sequence.</title>
        <authorList>
            <person name="Lowe T.M."/>
            <person name="Eddy S.R."/>
        </authorList>
    </citation>
    <scope>NUCLEOTIDE SEQUENCE [LARGE SCALE GENOMIC DNA]</scope>
</reference>
<evidence type="ECO:0000313" key="5">
    <source>
        <dbReference type="RefSeq" id="XP_017861589.1"/>
    </source>
</evidence>
<reference evidence="4" key="2">
    <citation type="journal article" date="2016" name="G3 (Bethesda)">
        <title>Genome Evolution in Three Species of Cactophilic Drosophila.</title>
        <authorList>
            <person name="Sanchez-Flores A."/>
            <person name="Penazola F."/>
            <person name="Carpinteyro-Ponce J."/>
            <person name="Nazario-Yepiz N."/>
            <person name="Abreu-Goodger C."/>
            <person name="Machado C.A."/>
            <person name="Markow T.A."/>
        </authorList>
    </citation>
    <scope>NUCLEOTIDE SEQUENCE [LARGE SCALE GENOMIC DNA]</scope>
</reference>
<organism evidence="4 5">
    <name type="scientific">Drosophila arizonae</name>
    <name type="common">Fruit fly</name>
    <dbReference type="NCBI Taxonomy" id="7263"/>
    <lineage>
        <taxon>Eukaryota</taxon>
        <taxon>Metazoa</taxon>
        <taxon>Ecdysozoa</taxon>
        <taxon>Arthropoda</taxon>
        <taxon>Hexapoda</taxon>
        <taxon>Insecta</taxon>
        <taxon>Pterygota</taxon>
        <taxon>Neoptera</taxon>
        <taxon>Endopterygota</taxon>
        <taxon>Diptera</taxon>
        <taxon>Brachycera</taxon>
        <taxon>Muscomorpha</taxon>
        <taxon>Ephydroidea</taxon>
        <taxon>Drosophilidae</taxon>
        <taxon>Drosophila</taxon>
    </lineage>
</organism>
<dbReference type="PROSITE" id="PS51512">
    <property type="entry name" value="DFDF"/>
    <property type="match status" value="1"/>
</dbReference>
<dbReference type="Proteomes" id="UP000694904">
    <property type="component" value="Chromosome 4"/>
</dbReference>
<protein>
    <submittedName>
        <fullName evidence="5">Enhancer of mRNA-decapping protein 3</fullName>
    </submittedName>
</protein>
<feature type="compositionally biased region" description="Low complexity" evidence="1">
    <location>
        <begin position="273"/>
        <end position="289"/>
    </location>
</feature>
<dbReference type="CDD" id="cd01737">
    <property type="entry name" value="LSm16_N"/>
    <property type="match status" value="1"/>
</dbReference>
<dbReference type="PANTHER" id="PTHR13612">
    <property type="entry name" value="ENHANCER OF MRNA-DECAPPING PROTEIN 3"/>
    <property type="match status" value="1"/>
</dbReference>
<evidence type="ECO:0000259" key="2">
    <source>
        <dbReference type="PROSITE" id="PS51512"/>
    </source>
</evidence>
<dbReference type="InterPro" id="IPR025762">
    <property type="entry name" value="DFDF"/>
</dbReference>
<proteinExistence type="predicted"/>
<dbReference type="InterPro" id="IPR047575">
    <property type="entry name" value="Sm"/>
</dbReference>
<accession>A0ABM1P303</accession>
<feature type="region of interest" description="Disordered" evidence="1">
    <location>
        <begin position="217"/>
        <end position="240"/>
    </location>
</feature>
<dbReference type="InterPro" id="IPR036652">
    <property type="entry name" value="YjeF_N_dom_sf"/>
</dbReference>
<evidence type="ECO:0000256" key="1">
    <source>
        <dbReference type="SAM" id="MobiDB-lite"/>
    </source>
</evidence>
<dbReference type="Pfam" id="PF12701">
    <property type="entry name" value="LSM14"/>
    <property type="match status" value="1"/>
</dbReference>
<dbReference type="PROSITE" id="PS52002">
    <property type="entry name" value="SM"/>
    <property type="match status" value="1"/>
</dbReference>
<evidence type="ECO:0000313" key="4">
    <source>
        <dbReference type="Proteomes" id="UP000694904"/>
    </source>
</evidence>
<dbReference type="Gene3D" id="2.30.30.100">
    <property type="match status" value="1"/>
</dbReference>
<dbReference type="PANTHER" id="PTHR13612:SF0">
    <property type="entry name" value="ENHANCER OF MRNA-DECAPPING PROTEIN 3"/>
    <property type="match status" value="1"/>
</dbReference>
<dbReference type="Gene3D" id="3.40.50.10260">
    <property type="entry name" value="YjeF N-terminal domain"/>
    <property type="match status" value="1"/>
</dbReference>
<name>A0ABM1P303_DROAR</name>
<reference evidence="5" key="3">
    <citation type="submission" date="2025-08" db="UniProtKB">
        <authorList>
            <consortium name="RefSeq"/>
        </authorList>
    </citation>
    <scope>IDENTIFICATION</scope>
    <source>
        <tissue evidence="5">Whole organism</tissue>
    </source>
</reference>
<feature type="compositionally biased region" description="Gly residues" evidence="1">
    <location>
        <begin position="256"/>
        <end position="272"/>
    </location>
</feature>
<evidence type="ECO:0000259" key="3">
    <source>
        <dbReference type="PROSITE" id="PS52002"/>
    </source>
</evidence>
<dbReference type="SUPFAM" id="SSF64153">
    <property type="entry name" value="YjeF N-terminal domain-like"/>
    <property type="match status" value="1"/>
</dbReference>
<keyword evidence="4" id="KW-1185">Reference proteome</keyword>
<dbReference type="InterPro" id="IPR034107">
    <property type="entry name" value="Lsm16_N"/>
</dbReference>
<dbReference type="SMART" id="SM01271">
    <property type="entry name" value="LSM14"/>
    <property type="match status" value="1"/>
</dbReference>
<feature type="domain" description="Sm" evidence="3">
    <location>
        <begin position="1"/>
        <end position="71"/>
    </location>
</feature>
<sequence>MGLTDQDWIGCAVSLTCDDELGVFQGLIKKISAEEITIVRAFRNGVPLRKQNAEVVLRCADIKSINLIEPVKDVETTTPTVINKPTPVKLPHFTNILGKQQLQHQQEQQQREKELPVHGRNGTVAAGSHSALSDKMQQLMLSTNGNGANGVRRTPQSSRASSAVQQQATTPNSVAAFFGNMIPAKVEVKLGSTAYNGGGMSGAGGGGSYCSSSADGSCGSGEVAGSSRPIDIINGSNSQTNGGYYNQTAASYGNSNGNGNGKRNGNGNGNGTGSYNSNSYNGNGNVNPNMKNKQRNRVRRESSMRLQQQQTFGSEADDPLLHEEFDFEGNLALFDKQAIWDDIESTHQKPDVVRHAVHVQKQKQQEKKYRHDENILASKPLELRQIESIFDGSQDFVTDDGLIIPTIPAYVRNRIELSAEKAGLSIQRQIDILARGACDLAITLLGGARRLLPANNHQWPKIAIICDGVNTMRTINIGAVTGRLLASHGLTVLLYVENAQLIEKNSSLEVALFKATDNTVVHSVNAMPTPDLVILSTNTVNLSDAVKKWLSVNRASVLAVDPPPCGIKDVAIKYSILPILPLSQDSSTSAAAAAAGTSTATAKTTTNNCGKLYLCNLGIPDKFYRDCGIKYKSPYGHKYVIPIHSKD</sequence>
<feature type="region of interest" description="Disordered" evidence="1">
    <location>
        <begin position="254"/>
        <end position="305"/>
    </location>
</feature>
<dbReference type="InterPro" id="IPR025609">
    <property type="entry name" value="Lsm14-like_N"/>
</dbReference>
<dbReference type="RefSeq" id="XP_017861589.1">
    <property type="nucleotide sequence ID" value="XM_018006100.1"/>
</dbReference>
<feature type="domain" description="DFDF" evidence="2">
    <location>
        <begin position="313"/>
        <end position="349"/>
    </location>
</feature>
<dbReference type="InterPro" id="IPR019050">
    <property type="entry name" value="FDF_dom"/>
</dbReference>
<dbReference type="GeneID" id="108612965"/>
<gene>
    <name evidence="5" type="primary">LOC108612965</name>
</gene>